<dbReference type="AlphaFoldDB" id="A0A2S6GDL2"/>
<sequence length="268" mass="29886">MSWTTFLQVLVVARVRLRQVGIVVWLRQAVAVTPPKVPPAGAGTRQKIQAAIEAALWTLSNGRCYEPHCTAPVVVETRPGVYRKNVQISHIYGVKPDAPRHVKTMSPEERDSFKNLLLLCTPHHADVDDKKTGATDFPPDLLKEWKIKREGVAGPPLAKLRIDDAEKLLDVLTRMFSPPLDRLEAITDRLERTGEVTERTVDELRDVLRTLGANQGVDHQSIRRLALAAEMLEHQNINRAATLLAASVEALPGLISDLDKATRRLPEY</sequence>
<dbReference type="OrthoDB" id="5379188at2"/>
<name>A0A2S6GDL2_9PSEU</name>
<evidence type="ECO:0000313" key="2">
    <source>
        <dbReference type="Proteomes" id="UP000239203"/>
    </source>
</evidence>
<dbReference type="RefSeq" id="WP_146108336.1">
    <property type="nucleotide sequence ID" value="NZ_PTIX01000029.1"/>
</dbReference>
<dbReference type="Proteomes" id="UP000239203">
    <property type="component" value="Unassembled WGS sequence"/>
</dbReference>
<gene>
    <name evidence="1" type="ORF">CLV40_12950</name>
</gene>
<reference evidence="1 2" key="1">
    <citation type="submission" date="2018-02" db="EMBL/GenBank/DDBJ databases">
        <title>Genomic Encyclopedia of Archaeal and Bacterial Type Strains, Phase II (KMG-II): from individual species to whole genera.</title>
        <authorList>
            <person name="Goeker M."/>
        </authorList>
    </citation>
    <scope>NUCLEOTIDE SEQUENCE [LARGE SCALE GENOMIC DNA]</scope>
    <source>
        <strain evidence="1 2">YU 961-1</strain>
    </source>
</reference>
<proteinExistence type="predicted"/>
<accession>A0A2S6GDL2</accession>
<comment type="caution">
    <text evidence="1">The sequence shown here is derived from an EMBL/GenBank/DDBJ whole genome shotgun (WGS) entry which is preliminary data.</text>
</comment>
<evidence type="ECO:0000313" key="1">
    <source>
        <dbReference type="EMBL" id="PPK63337.1"/>
    </source>
</evidence>
<organism evidence="1 2">
    <name type="scientific">Actinokineospora auranticolor</name>
    <dbReference type="NCBI Taxonomy" id="155976"/>
    <lineage>
        <taxon>Bacteria</taxon>
        <taxon>Bacillati</taxon>
        <taxon>Actinomycetota</taxon>
        <taxon>Actinomycetes</taxon>
        <taxon>Pseudonocardiales</taxon>
        <taxon>Pseudonocardiaceae</taxon>
        <taxon>Actinokineospora</taxon>
    </lineage>
</organism>
<evidence type="ECO:0008006" key="3">
    <source>
        <dbReference type="Google" id="ProtNLM"/>
    </source>
</evidence>
<dbReference type="EMBL" id="PTIX01000029">
    <property type="protein sequence ID" value="PPK63337.1"/>
    <property type="molecule type" value="Genomic_DNA"/>
</dbReference>
<protein>
    <recommendedName>
        <fullName evidence="3">HNH endonuclease</fullName>
    </recommendedName>
</protein>
<keyword evidence="2" id="KW-1185">Reference proteome</keyword>